<accession>A0A8J2M8G3</accession>
<evidence type="ECO:0000256" key="1">
    <source>
        <dbReference type="SAM" id="MobiDB-lite"/>
    </source>
</evidence>
<dbReference type="EMBL" id="CAJVCH010570035">
    <property type="protein sequence ID" value="CAG7833825.1"/>
    <property type="molecule type" value="Genomic_DNA"/>
</dbReference>
<name>A0A8J2M8G3_9HEXA</name>
<feature type="region of interest" description="Disordered" evidence="1">
    <location>
        <begin position="89"/>
        <end position="122"/>
    </location>
</feature>
<organism evidence="2 3">
    <name type="scientific">Allacma fusca</name>
    <dbReference type="NCBI Taxonomy" id="39272"/>
    <lineage>
        <taxon>Eukaryota</taxon>
        <taxon>Metazoa</taxon>
        <taxon>Ecdysozoa</taxon>
        <taxon>Arthropoda</taxon>
        <taxon>Hexapoda</taxon>
        <taxon>Collembola</taxon>
        <taxon>Symphypleona</taxon>
        <taxon>Sminthuridae</taxon>
        <taxon>Allacma</taxon>
    </lineage>
</organism>
<evidence type="ECO:0000313" key="2">
    <source>
        <dbReference type="EMBL" id="CAG7833825.1"/>
    </source>
</evidence>
<sequence length="228" mass="26015">MSSASAWKFDENKNITMEEDKQNVEVLYTPKLLLSEEPLTSNTFIKEICRKVKEYENSRARLLQKISAHSRVAGTKSLFPSSTFGLLDTNRSITSPNHQPEESTLGSRQSHRVVPPMGDNTKDIVTLHPKSVPRITFGDTICTWTLQNNQSKNELLYINRIPPKIRIRVVERLLQIRDDIVDIVTFLLATGFGGRDFRWSSRSLQAYGITKIPPLRVPKQFQSFAVLE</sequence>
<dbReference type="AlphaFoldDB" id="A0A8J2M8G3"/>
<proteinExistence type="predicted"/>
<feature type="compositionally biased region" description="Polar residues" evidence="1">
    <location>
        <begin position="89"/>
        <end position="108"/>
    </location>
</feature>
<evidence type="ECO:0000313" key="3">
    <source>
        <dbReference type="Proteomes" id="UP000708208"/>
    </source>
</evidence>
<keyword evidence="3" id="KW-1185">Reference proteome</keyword>
<gene>
    <name evidence="2" type="ORF">AFUS01_LOCUS43403</name>
</gene>
<protein>
    <submittedName>
        <fullName evidence="2">Uncharacterized protein</fullName>
    </submittedName>
</protein>
<dbReference type="Proteomes" id="UP000708208">
    <property type="component" value="Unassembled WGS sequence"/>
</dbReference>
<reference evidence="2" key="1">
    <citation type="submission" date="2021-06" db="EMBL/GenBank/DDBJ databases">
        <authorList>
            <person name="Hodson N. C."/>
            <person name="Mongue J. A."/>
            <person name="Jaron S. K."/>
        </authorList>
    </citation>
    <scope>NUCLEOTIDE SEQUENCE</scope>
</reference>
<comment type="caution">
    <text evidence="2">The sequence shown here is derived from an EMBL/GenBank/DDBJ whole genome shotgun (WGS) entry which is preliminary data.</text>
</comment>